<name>A0A1G6RBG8_9FIRM</name>
<dbReference type="EMBL" id="FMYT01000022">
    <property type="protein sequence ID" value="SDD01654.1"/>
    <property type="molecule type" value="Genomic_DNA"/>
</dbReference>
<evidence type="ECO:0000313" key="1">
    <source>
        <dbReference type="EMBL" id="SDD01654.1"/>
    </source>
</evidence>
<evidence type="ECO:0000313" key="2">
    <source>
        <dbReference type="EMBL" id="SDJ28123.1"/>
    </source>
</evidence>
<evidence type="ECO:0000313" key="5">
    <source>
        <dbReference type="Proteomes" id="UP000295472"/>
    </source>
</evidence>
<proteinExistence type="predicted"/>
<dbReference type="AlphaFoldDB" id="A0A1G6RBG8"/>
<dbReference type="EMBL" id="FNEH01000040">
    <property type="protein sequence ID" value="SDJ28123.1"/>
    <property type="molecule type" value="Genomic_DNA"/>
</dbReference>
<sequence length="72" mass="8360">MKNLKEKNNLNNREAILNDSIPKTLFKLFWPIMVGNTMQVLYNLADTFWVGKLGTDLAAEIRKGEFKEINIF</sequence>
<dbReference type="GeneID" id="57013910"/>
<accession>A0A1G6RBG8</accession>
<reference evidence="3 5" key="3">
    <citation type="submission" date="2019-03" db="EMBL/GenBank/DDBJ databases">
        <title>Subsurface microbial communities from deep shales in Ohio and West Virginia, USA.</title>
        <authorList>
            <person name="Wrighton K."/>
        </authorList>
    </citation>
    <scope>NUCLEOTIDE SEQUENCE [LARGE SCALE GENOMIC DNA]</scope>
    <source>
        <strain evidence="3 5">DSMZ 11287</strain>
    </source>
</reference>
<reference evidence="1 6" key="1">
    <citation type="submission" date="2016-10" db="EMBL/GenBank/DDBJ databases">
        <authorList>
            <person name="Varghese N."/>
            <person name="Submissions S."/>
        </authorList>
    </citation>
    <scope>NUCLEOTIDE SEQUENCE [LARGE SCALE GENOMIC DNA]</scope>
    <source>
        <strain evidence="1 6">WG10</strain>
    </source>
</reference>
<reference evidence="2 4" key="2">
    <citation type="submission" date="2016-10" db="EMBL/GenBank/DDBJ databases">
        <authorList>
            <person name="de Groot N.N."/>
        </authorList>
    </citation>
    <scope>NUCLEOTIDE SEQUENCE [LARGE SCALE GENOMIC DNA]</scope>
    <source>
        <strain evidence="2 4">WG7</strain>
    </source>
</reference>
<dbReference type="Proteomes" id="UP000295472">
    <property type="component" value="Unassembled WGS sequence"/>
</dbReference>
<evidence type="ECO:0000313" key="4">
    <source>
        <dbReference type="Proteomes" id="UP000198945"/>
    </source>
</evidence>
<dbReference type="Proteomes" id="UP000198945">
    <property type="component" value="Unassembled WGS sequence"/>
</dbReference>
<evidence type="ECO:0000313" key="6">
    <source>
        <dbReference type="Proteomes" id="UP000324896"/>
    </source>
</evidence>
<evidence type="ECO:0000313" key="3">
    <source>
        <dbReference type="EMBL" id="TDX36474.1"/>
    </source>
</evidence>
<evidence type="ECO:0008006" key="7">
    <source>
        <dbReference type="Google" id="ProtNLM"/>
    </source>
</evidence>
<dbReference type="EMBL" id="SOEF01000049">
    <property type="protein sequence ID" value="TDX36474.1"/>
    <property type="molecule type" value="Genomic_DNA"/>
</dbReference>
<dbReference type="RefSeq" id="WP_089717742.1">
    <property type="nucleotide sequence ID" value="NZ_FMYT01000022.1"/>
</dbReference>
<dbReference type="Proteomes" id="UP000324896">
    <property type="component" value="Unassembled WGS sequence"/>
</dbReference>
<organism evidence="1 6">
    <name type="scientific">Halanaerobium congolense</name>
    <dbReference type="NCBI Taxonomy" id="54121"/>
    <lineage>
        <taxon>Bacteria</taxon>
        <taxon>Bacillati</taxon>
        <taxon>Bacillota</taxon>
        <taxon>Clostridia</taxon>
        <taxon>Halanaerobiales</taxon>
        <taxon>Halanaerobiaceae</taxon>
        <taxon>Halanaerobium</taxon>
    </lineage>
</organism>
<gene>
    <name evidence="3" type="ORF">C7954_1492</name>
    <name evidence="1" type="ORF">SAMN04488597_12236</name>
    <name evidence="2" type="ORF">SAMN04515654_14012</name>
</gene>
<protein>
    <recommendedName>
        <fullName evidence="7">MatE protein</fullName>
    </recommendedName>
</protein>